<dbReference type="STRING" id="1210089.GCA_001613165_04373"/>
<dbReference type="EMBL" id="QQAZ01000009">
    <property type="protein sequence ID" value="RDI47229.1"/>
    <property type="molecule type" value="Genomic_DNA"/>
</dbReference>
<evidence type="ECO:0000256" key="3">
    <source>
        <dbReference type="ARBA" id="ARBA00023163"/>
    </source>
</evidence>
<reference evidence="6 7" key="1">
    <citation type="submission" date="2018-07" db="EMBL/GenBank/DDBJ databases">
        <title>Genomic Encyclopedia of Type Strains, Phase IV (KMG-IV): sequencing the most valuable type-strain genomes for metagenomic binning, comparative biology and taxonomic classification.</title>
        <authorList>
            <person name="Goeker M."/>
        </authorList>
    </citation>
    <scope>NUCLEOTIDE SEQUENCE [LARGE SCALE GENOMIC DNA]</scope>
    <source>
        <strain evidence="6 7">DSM 44952</strain>
    </source>
</reference>
<dbReference type="Pfam" id="PF21993">
    <property type="entry name" value="TetR_C_13_2"/>
    <property type="match status" value="1"/>
</dbReference>
<dbReference type="PANTHER" id="PTHR47506">
    <property type="entry name" value="TRANSCRIPTIONAL REGULATORY PROTEIN"/>
    <property type="match status" value="1"/>
</dbReference>
<gene>
    <name evidence="6" type="ORF">DFR68_109228</name>
</gene>
<dbReference type="Gene3D" id="1.10.357.10">
    <property type="entry name" value="Tetracycline Repressor, domain 2"/>
    <property type="match status" value="1"/>
</dbReference>
<dbReference type="RefSeq" id="WP_068022528.1">
    <property type="nucleotide sequence ID" value="NZ_QQAZ01000009.1"/>
</dbReference>
<evidence type="ECO:0000313" key="7">
    <source>
        <dbReference type="Proteomes" id="UP000255355"/>
    </source>
</evidence>
<keyword evidence="2 4" id="KW-0238">DNA-binding</keyword>
<dbReference type="Proteomes" id="UP000255355">
    <property type="component" value="Unassembled WGS sequence"/>
</dbReference>
<dbReference type="InterPro" id="IPR001647">
    <property type="entry name" value="HTH_TetR"/>
</dbReference>
<keyword evidence="3" id="KW-0804">Transcription</keyword>
<dbReference type="OrthoDB" id="4567939at2"/>
<dbReference type="SUPFAM" id="SSF46689">
    <property type="entry name" value="Homeodomain-like"/>
    <property type="match status" value="1"/>
</dbReference>
<feature type="domain" description="HTH tetR-type" evidence="5">
    <location>
        <begin position="6"/>
        <end position="66"/>
    </location>
</feature>
<keyword evidence="1" id="KW-0805">Transcription regulation</keyword>
<dbReference type="GO" id="GO:0003677">
    <property type="term" value="F:DNA binding"/>
    <property type="evidence" value="ECO:0007669"/>
    <property type="project" value="UniProtKB-UniRule"/>
</dbReference>
<accession>A0A370GUQ6</accession>
<dbReference type="PANTHER" id="PTHR47506:SF3">
    <property type="entry name" value="HTH-TYPE TRANSCRIPTIONAL REGULATOR LMRA"/>
    <property type="match status" value="1"/>
</dbReference>
<dbReference type="AlphaFoldDB" id="A0A370GUQ6"/>
<evidence type="ECO:0000256" key="4">
    <source>
        <dbReference type="PROSITE-ProRule" id="PRU00335"/>
    </source>
</evidence>
<dbReference type="InterPro" id="IPR054156">
    <property type="entry name" value="YxaF_TetR_C"/>
</dbReference>
<sequence length="182" mass="19397">MGRKGDDTKARMIAATGELLETGGYSAAGLNQIVAASGAPRGSLYFHFPGGKDQLITESARQAGQFVELVIAGTEADDVDGYLDRLVTAFGDRMEASQWQKGCPIATLALDVSASNETIQRVCAEIYDGWERALATRLESLGRDGIHAGPILALVEGAMLLARVHRSREPLRRAGEAVKALL</sequence>
<dbReference type="SUPFAM" id="SSF48498">
    <property type="entry name" value="Tetracyclin repressor-like, C-terminal domain"/>
    <property type="match status" value="1"/>
</dbReference>
<evidence type="ECO:0000256" key="1">
    <source>
        <dbReference type="ARBA" id="ARBA00023015"/>
    </source>
</evidence>
<proteinExistence type="predicted"/>
<keyword evidence="7" id="KW-1185">Reference proteome</keyword>
<comment type="caution">
    <text evidence="6">The sequence shown here is derived from an EMBL/GenBank/DDBJ whole genome shotgun (WGS) entry which is preliminary data.</text>
</comment>
<protein>
    <submittedName>
        <fullName evidence="6">TetR family transcriptional regulator</fullName>
    </submittedName>
</protein>
<dbReference type="Pfam" id="PF00440">
    <property type="entry name" value="TetR_N"/>
    <property type="match status" value="1"/>
</dbReference>
<dbReference type="PROSITE" id="PS50977">
    <property type="entry name" value="HTH_TETR_2"/>
    <property type="match status" value="1"/>
</dbReference>
<evidence type="ECO:0000256" key="2">
    <source>
        <dbReference type="ARBA" id="ARBA00023125"/>
    </source>
</evidence>
<dbReference type="InterPro" id="IPR009057">
    <property type="entry name" value="Homeodomain-like_sf"/>
</dbReference>
<organism evidence="6 7">
    <name type="scientific">Nocardia mexicana</name>
    <dbReference type="NCBI Taxonomy" id="279262"/>
    <lineage>
        <taxon>Bacteria</taxon>
        <taxon>Bacillati</taxon>
        <taxon>Actinomycetota</taxon>
        <taxon>Actinomycetes</taxon>
        <taxon>Mycobacteriales</taxon>
        <taxon>Nocardiaceae</taxon>
        <taxon>Nocardia</taxon>
    </lineage>
</organism>
<feature type="DNA-binding region" description="H-T-H motif" evidence="4">
    <location>
        <begin position="29"/>
        <end position="48"/>
    </location>
</feature>
<evidence type="ECO:0000259" key="5">
    <source>
        <dbReference type="PROSITE" id="PS50977"/>
    </source>
</evidence>
<name>A0A370GUQ6_9NOCA</name>
<evidence type="ECO:0000313" key="6">
    <source>
        <dbReference type="EMBL" id="RDI47229.1"/>
    </source>
</evidence>
<dbReference type="InterPro" id="IPR036271">
    <property type="entry name" value="Tet_transcr_reg_TetR-rel_C_sf"/>
</dbReference>